<evidence type="ECO:0000256" key="4">
    <source>
        <dbReference type="ARBA" id="ARBA00009524"/>
    </source>
</evidence>
<comment type="cofactor">
    <cofactor evidence="18 19">
        <name>K(+)</name>
        <dbReference type="ChEBI" id="CHEBI:29103"/>
    </cofactor>
    <text evidence="18 19">Binds 1 potassium ion per subunit.</text>
</comment>
<dbReference type="HAMAP" id="MF_01966">
    <property type="entry name" value="NADHX_epimerase"/>
    <property type="match status" value="1"/>
</dbReference>
<dbReference type="SUPFAM" id="SSF53613">
    <property type="entry name" value="Ribokinase-like"/>
    <property type="match status" value="1"/>
</dbReference>
<comment type="catalytic activity">
    <reaction evidence="2 18 19">
        <text>(6R)-NADPHX = (6S)-NADPHX</text>
        <dbReference type="Rhea" id="RHEA:32227"/>
        <dbReference type="ChEBI" id="CHEBI:64076"/>
        <dbReference type="ChEBI" id="CHEBI:64077"/>
        <dbReference type="EC" id="5.1.99.6"/>
    </reaction>
</comment>
<evidence type="ECO:0000256" key="13">
    <source>
        <dbReference type="ARBA" id="ARBA00023268"/>
    </source>
</evidence>
<dbReference type="PANTHER" id="PTHR12592">
    <property type="entry name" value="ATP-DEPENDENT (S)-NAD(P)H-HYDRATE DEHYDRATASE FAMILY MEMBER"/>
    <property type="match status" value="1"/>
</dbReference>
<dbReference type="GO" id="GO:0052856">
    <property type="term" value="F:NAD(P)HX epimerase activity"/>
    <property type="evidence" value="ECO:0007669"/>
    <property type="project" value="UniProtKB-UniRule"/>
</dbReference>
<evidence type="ECO:0000256" key="5">
    <source>
        <dbReference type="ARBA" id="ARBA00022723"/>
    </source>
</evidence>
<evidence type="ECO:0000256" key="2">
    <source>
        <dbReference type="ARBA" id="ARBA00000909"/>
    </source>
</evidence>
<dbReference type="STRING" id="1826909.A5893_06235"/>
<evidence type="ECO:0000256" key="17">
    <source>
        <dbReference type="HAMAP-Rule" id="MF_01965"/>
    </source>
</evidence>
<feature type="binding site" evidence="17">
    <location>
        <position position="372"/>
    </location>
    <ligand>
        <name>(6S)-NADPHX</name>
        <dbReference type="ChEBI" id="CHEBI:64076"/>
    </ligand>
</feature>
<dbReference type="GO" id="GO:0046496">
    <property type="term" value="P:nicotinamide nucleotide metabolic process"/>
    <property type="evidence" value="ECO:0007669"/>
    <property type="project" value="UniProtKB-UniRule"/>
</dbReference>
<comment type="similarity">
    <text evidence="17">Belongs to the NnrD/CARKD family.</text>
</comment>
<comment type="catalytic activity">
    <reaction evidence="1 18 19">
        <text>(6R)-NADHX = (6S)-NADHX</text>
        <dbReference type="Rhea" id="RHEA:32215"/>
        <dbReference type="ChEBI" id="CHEBI:64074"/>
        <dbReference type="ChEBI" id="CHEBI:64075"/>
        <dbReference type="EC" id="5.1.99.6"/>
    </reaction>
</comment>
<keyword evidence="23" id="KW-1185">Reference proteome</keyword>
<organism evidence="22 23">
    <name type="scientific">Pedobacter psychrophilus</name>
    <dbReference type="NCBI Taxonomy" id="1826909"/>
    <lineage>
        <taxon>Bacteria</taxon>
        <taxon>Pseudomonadati</taxon>
        <taxon>Bacteroidota</taxon>
        <taxon>Sphingobacteriia</taxon>
        <taxon>Sphingobacteriales</taxon>
        <taxon>Sphingobacteriaceae</taxon>
        <taxon>Pedobacter</taxon>
    </lineage>
</organism>
<comment type="function">
    <text evidence="14 19">Bifunctional enzyme that catalyzes the epimerization of the S- and R-forms of NAD(P)HX and the dehydration of the S-form of NAD(P)HX at the expense of ADP, which is converted to AMP. This allows the repair of both epimers of NAD(P)HX, a damaged form of NAD(P)H that is a result of enzymatic or heat-dependent hydration.</text>
</comment>
<evidence type="ECO:0000256" key="11">
    <source>
        <dbReference type="ARBA" id="ARBA00023235"/>
    </source>
</evidence>
<evidence type="ECO:0000259" key="20">
    <source>
        <dbReference type="PROSITE" id="PS51383"/>
    </source>
</evidence>
<evidence type="ECO:0000256" key="8">
    <source>
        <dbReference type="ARBA" id="ARBA00022857"/>
    </source>
</evidence>
<comment type="caution">
    <text evidence="18">Lacks conserved residue(s) required for the propagation of feature annotation.</text>
</comment>
<feature type="binding site" evidence="18">
    <location>
        <begin position="59"/>
        <end position="63"/>
    </location>
    <ligand>
        <name>(6S)-NADPHX</name>
        <dbReference type="ChEBI" id="CHEBI:64076"/>
    </ligand>
</feature>
<gene>
    <name evidence="18" type="primary">nnrE</name>
    <name evidence="17" type="synonym">nnrD</name>
    <name evidence="22" type="ORF">A5893_06235</name>
</gene>
<dbReference type="Proteomes" id="UP000078459">
    <property type="component" value="Unassembled WGS sequence"/>
</dbReference>
<keyword evidence="11 18" id="KW-0413">Isomerase</keyword>
<evidence type="ECO:0000256" key="15">
    <source>
        <dbReference type="ARBA" id="ARBA00048238"/>
    </source>
</evidence>
<evidence type="ECO:0000313" key="23">
    <source>
        <dbReference type="Proteomes" id="UP000078459"/>
    </source>
</evidence>
<dbReference type="EC" id="4.2.1.136" evidence="19"/>
<dbReference type="GO" id="GO:0005524">
    <property type="term" value="F:ATP binding"/>
    <property type="evidence" value="ECO:0007669"/>
    <property type="project" value="UniProtKB-UniRule"/>
</dbReference>
<dbReference type="Pfam" id="PF03853">
    <property type="entry name" value="YjeF_N"/>
    <property type="match status" value="1"/>
</dbReference>
<feature type="binding site" evidence="17">
    <location>
        <position position="436"/>
    </location>
    <ligand>
        <name>AMP</name>
        <dbReference type="ChEBI" id="CHEBI:456215"/>
    </ligand>
</feature>
<feature type="binding site" evidence="17">
    <location>
        <position position="321"/>
    </location>
    <ligand>
        <name>(6S)-NADPHX</name>
        <dbReference type="ChEBI" id="CHEBI:64076"/>
    </ligand>
</feature>
<dbReference type="Pfam" id="PF01256">
    <property type="entry name" value="Carb_kinase"/>
    <property type="match status" value="1"/>
</dbReference>
<dbReference type="RefSeq" id="WP_068821778.1">
    <property type="nucleotide sequence ID" value="NZ_LWHJ01000022.1"/>
</dbReference>
<dbReference type="CDD" id="cd01171">
    <property type="entry name" value="YXKO-related"/>
    <property type="match status" value="1"/>
</dbReference>
<feature type="domain" description="YjeF C-terminal" evidence="20">
    <location>
        <begin position="227"/>
        <end position="494"/>
    </location>
</feature>
<protein>
    <recommendedName>
        <fullName evidence="19">Bifunctional NAD(P)H-hydrate repair enzyme</fullName>
    </recommendedName>
    <alternativeName>
        <fullName evidence="19">Nicotinamide nucleotide repair protein</fullName>
    </alternativeName>
    <domain>
        <recommendedName>
            <fullName evidence="19">ADP-dependent (S)-NAD(P)H-hydrate dehydratase</fullName>
            <ecNumber evidence="19">4.2.1.136</ecNumber>
        </recommendedName>
        <alternativeName>
            <fullName evidence="19">ADP-dependent NAD(P)HX dehydratase</fullName>
        </alternativeName>
    </domain>
    <domain>
        <recommendedName>
            <fullName evidence="19">NAD(P)H-hydrate epimerase</fullName>
            <ecNumber evidence="19">5.1.99.6</ecNumber>
        </recommendedName>
    </domain>
</protein>
<proteinExistence type="inferred from homology"/>
<comment type="catalytic activity">
    <reaction evidence="16 17 19">
        <text>(6S)-NADPHX + ADP = AMP + phosphate + NADPH + H(+)</text>
        <dbReference type="Rhea" id="RHEA:32235"/>
        <dbReference type="ChEBI" id="CHEBI:15378"/>
        <dbReference type="ChEBI" id="CHEBI:43474"/>
        <dbReference type="ChEBI" id="CHEBI:57783"/>
        <dbReference type="ChEBI" id="CHEBI:64076"/>
        <dbReference type="ChEBI" id="CHEBI:456215"/>
        <dbReference type="ChEBI" id="CHEBI:456216"/>
        <dbReference type="EC" id="4.2.1.136"/>
    </reaction>
</comment>
<evidence type="ECO:0000259" key="21">
    <source>
        <dbReference type="PROSITE" id="PS51385"/>
    </source>
</evidence>
<comment type="caution">
    <text evidence="22">The sequence shown here is derived from an EMBL/GenBank/DDBJ whole genome shotgun (WGS) entry which is preliminary data.</text>
</comment>
<evidence type="ECO:0000256" key="19">
    <source>
        <dbReference type="PIRNR" id="PIRNR017184"/>
    </source>
</evidence>
<dbReference type="EMBL" id="LWHJ01000022">
    <property type="protein sequence ID" value="OAQ40542.1"/>
    <property type="molecule type" value="Genomic_DNA"/>
</dbReference>
<keyword evidence="6 17" id="KW-0547">Nucleotide-binding</keyword>
<dbReference type="InterPro" id="IPR036652">
    <property type="entry name" value="YjeF_N_dom_sf"/>
</dbReference>
<name>A0A179DIC1_9SPHI</name>
<feature type="domain" description="YjeF N-terminal" evidence="21">
    <location>
        <begin position="10"/>
        <end position="217"/>
    </location>
</feature>
<feature type="binding site" evidence="18">
    <location>
        <position position="163"/>
    </location>
    <ligand>
        <name>K(+)</name>
        <dbReference type="ChEBI" id="CHEBI:29103"/>
    </ligand>
</feature>
<dbReference type="HAMAP" id="MF_01965">
    <property type="entry name" value="NADHX_dehydratase"/>
    <property type="match status" value="1"/>
</dbReference>
<keyword evidence="9 18" id="KW-0630">Potassium</keyword>
<dbReference type="NCBIfam" id="TIGR00196">
    <property type="entry name" value="yjeF_cterm"/>
    <property type="match status" value="1"/>
</dbReference>
<dbReference type="GO" id="GO:0110051">
    <property type="term" value="P:metabolite repair"/>
    <property type="evidence" value="ECO:0007669"/>
    <property type="project" value="TreeGrafter"/>
</dbReference>
<comment type="similarity">
    <text evidence="18">Belongs to the NnrE/AIBP family.</text>
</comment>
<evidence type="ECO:0000256" key="16">
    <source>
        <dbReference type="ARBA" id="ARBA00049209"/>
    </source>
</evidence>
<dbReference type="GO" id="GO:0046872">
    <property type="term" value="F:metal ion binding"/>
    <property type="evidence" value="ECO:0007669"/>
    <property type="project" value="UniProtKB-UniRule"/>
</dbReference>
<accession>A0A179DIC1</accession>
<evidence type="ECO:0000256" key="18">
    <source>
        <dbReference type="HAMAP-Rule" id="MF_01966"/>
    </source>
</evidence>
<comment type="function">
    <text evidence="18">Catalyzes the epimerization of the S- and R-forms of NAD(P)HX, a damaged form of NAD(P)H that is a result of enzymatic or heat-dependent hydration. This is a prerequisite for the S-specific NAD(P)H-hydrate dehydratase to allow the repair of both epimers of NAD(P)HX.</text>
</comment>
<dbReference type="AlphaFoldDB" id="A0A179DIC1"/>
<dbReference type="InterPro" id="IPR030677">
    <property type="entry name" value="Nnr"/>
</dbReference>
<reference evidence="22 23" key="1">
    <citation type="submission" date="2016-04" db="EMBL/GenBank/DDBJ databases">
        <authorList>
            <person name="Evans L.H."/>
            <person name="Alamgir A."/>
            <person name="Owens N."/>
            <person name="Weber N.D."/>
            <person name="Virtaneva K."/>
            <person name="Barbian K."/>
            <person name="Babar A."/>
            <person name="Rosenke K."/>
        </authorList>
    </citation>
    <scope>NUCLEOTIDE SEQUENCE [LARGE SCALE GENOMIC DNA]</scope>
    <source>
        <strain evidence="22 23">CCM 8644</strain>
    </source>
</reference>
<keyword evidence="13" id="KW-0511">Multifunctional enzyme</keyword>
<dbReference type="PROSITE" id="PS51385">
    <property type="entry name" value="YJEF_N"/>
    <property type="match status" value="1"/>
</dbReference>
<feature type="binding site" evidence="18">
    <location>
        <position position="160"/>
    </location>
    <ligand>
        <name>(6S)-NADPHX</name>
        <dbReference type="ChEBI" id="CHEBI:64076"/>
    </ligand>
</feature>
<evidence type="ECO:0000256" key="1">
    <source>
        <dbReference type="ARBA" id="ARBA00000013"/>
    </source>
</evidence>
<evidence type="ECO:0000256" key="3">
    <source>
        <dbReference type="ARBA" id="ARBA00006001"/>
    </source>
</evidence>
<evidence type="ECO:0000313" key="22">
    <source>
        <dbReference type="EMBL" id="OAQ40542.1"/>
    </source>
</evidence>
<dbReference type="NCBIfam" id="TIGR00197">
    <property type="entry name" value="yjeF_nterm"/>
    <property type="match status" value="1"/>
</dbReference>
<feature type="binding site" evidence="17">
    <location>
        <begin position="407"/>
        <end position="411"/>
    </location>
    <ligand>
        <name>AMP</name>
        <dbReference type="ChEBI" id="CHEBI:456215"/>
    </ligand>
</feature>
<evidence type="ECO:0000256" key="7">
    <source>
        <dbReference type="ARBA" id="ARBA00022840"/>
    </source>
</evidence>
<keyword evidence="7 17" id="KW-0067">ATP-binding</keyword>
<dbReference type="InterPro" id="IPR000631">
    <property type="entry name" value="CARKD"/>
</dbReference>
<comment type="similarity">
    <text evidence="3 19">In the N-terminal section; belongs to the NnrE/AIBP family.</text>
</comment>
<feature type="binding site" evidence="18">
    <location>
        <position position="127"/>
    </location>
    <ligand>
        <name>K(+)</name>
        <dbReference type="ChEBI" id="CHEBI:29103"/>
    </ligand>
</feature>
<keyword evidence="12 17" id="KW-0456">Lyase</keyword>
<dbReference type="InterPro" id="IPR004443">
    <property type="entry name" value="YjeF_N_dom"/>
</dbReference>
<evidence type="ECO:0000256" key="9">
    <source>
        <dbReference type="ARBA" id="ARBA00022958"/>
    </source>
</evidence>
<keyword evidence="10 17" id="KW-0520">NAD</keyword>
<comment type="cofactor">
    <cofactor evidence="17">
        <name>Mg(2+)</name>
        <dbReference type="ChEBI" id="CHEBI:18420"/>
    </cofactor>
</comment>
<sequence>MLKLLTASQTKEADHYTVINEPIRSSELMERASKAFVKIFIEKLPDRKKQILIFCGKGNNGGDGLAIARMLIDESYSQIKVFIADISDKSSEDFELNLERLQQKDTSIFYFKSAEEIEYQECDILIDALFGSGLNKPLEKEWEKVVKKINQFSGYKVSVDVPTGMPCEGELFNDVIIKSDWTVTFQRPKLNFLLPISSPYIKEWKVVNIGLDENYIQSTSSPYYWFWKGDIQHYIKARQPFEHKGMLGHALIIAGDDETMGAALIASEACVKCGAGLTSSMIPESGLKALNVRIPEAMFTNRATLDDLDWEKFKVVGIGPGLGNNENSLQILKTVLNNYKKPMVIDADAINMIGENQELLKLVPENSVFTPHMKEFDRLFGTHNSWWERIEKALKKAVEYKVYIVLKNRYTMIFTPEGICYFNSTGSPAMASGGMGDALTGIITSMISQGYPIEKAVQLAVFTHGFAGEQLAQKMYVVPATNLIKSLPYVMRELLAGK</sequence>
<dbReference type="EC" id="5.1.99.6" evidence="19"/>
<dbReference type="PIRSF" id="PIRSF017184">
    <property type="entry name" value="Nnr"/>
    <property type="match status" value="1"/>
</dbReference>
<dbReference type="PANTHER" id="PTHR12592:SF0">
    <property type="entry name" value="ATP-DEPENDENT (S)-NAD(P)H-HYDRATE DEHYDRATASE"/>
    <property type="match status" value="1"/>
</dbReference>
<comment type="subunit">
    <text evidence="17">Homotetramer.</text>
</comment>
<keyword evidence="5 18" id="KW-0479">Metal-binding</keyword>
<keyword evidence="8 17" id="KW-0521">NADP</keyword>
<evidence type="ECO:0000256" key="14">
    <source>
        <dbReference type="ARBA" id="ARBA00025153"/>
    </source>
</evidence>
<feature type="binding site" evidence="18">
    <location>
        <position position="60"/>
    </location>
    <ligand>
        <name>K(+)</name>
        <dbReference type="ChEBI" id="CHEBI:29103"/>
    </ligand>
</feature>
<dbReference type="GO" id="GO:0052855">
    <property type="term" value="F:ADP-dependent NAD(P)H-hydrate dehydratase activity"/>
    <property type="evidence" value="ECO:0007669"/>
    <property type="project" value="UniProtKB-UniRule"/>
</dbReference>
<dbReference type="InterPro" id="IPR029056">
    <property type="entry name" value="Ribokinase-like"/>
</dbReference>
<comment type="similarity">
    <text evidence="4 19">In the C-terminal section; belongs to the NnrD/CARKD family.</text>
</comment>
<dbReference type="Gene3D" id="3.40.50.10260">
    <property type="entry name" value="YjeF N-terminal domain"/>
    <property type="match status" value="1"/>
</dbReference>
<evidence type="ECO:0000256" key="10">
    <source>
        <dbReference type="ARBA" id="ARBA00023027"/>
    </source>
</evidence>
<reference evidence="22 23" key="2">
    <citation type="submission" date="2016-06" db="EMBL/GenBank/DDBJ databases">
        <title>Pedobacter psychrophilus sp. nov., isolated from Antarctic fragmentary rock.</title>
        <authorList>
            <person name="Svec P."/>
        </authorList>
    </citation>
    <scope>NUCLEOTIDE SEQUENCE [LARGE SCALE GENOMIC DNA]</scope>
    <source>
        <strain evidence="22 23">CCM 8644</strain>
    </source>
</reference>
<dbReference type="PROSITE" id="PS51383">
    <property type="entry name" value="YJEF_C_3"/>
    <property type="match status" value="1"/>
</dbReference>
<comment type="function">
    <text evidence="17">Catalyzes the dehydration of the S-form of NAD(P)HX at the expense of ADP, which is converted to AMP. Together with NAD(P)HX epimerase, which catalyzes the epimerization of the S- and R-forms, the enzyme allows the repair of both epimers of NAD(P)HX, a damaged form of NAD(P)H that is a result of enzymatic or heat-dependent hydration.</text>
</comment>
<evidence type="ECO:0000256" key="6">
    <source>
        <dbReference type="ARBA" id="ARBA00022741"/>
    </source>
</evidence>
<dbReference type="Gene3D" id="3.40.1190.20">
    <property type="match status" value="1"/>
</dbReference>
<evidence type="ECO:0000256" key="12">
    <source>
        <dbReference type="ARBA" id="ARBA00023239"/>
    </source>
</evidence>
<dbReference type="OrthoDB" id="9806925at2"/>
<feature type="binding site" evidence="17">
    <location>
        <position position="262"/>
    </location>
    <ligand>
        <name>(6S)-NADPHX</name>
        <dbReference type="ChEBI" id="CHEBI:64076"/>
    </ligand>
</feature>
<feature type="binding site" evidence="17">
    <location>
        <position position="437"/>
    </location>
    <ligand>
        <name>(6S)-NADPHX</name>
        <dbReference type="ChEBI" id="CHEBI:64076"/>
    </ligand>
</feature>
<comment type="catalytic activity">
    <reaction evidence="15 17 19">
        <text>(6S)-NADHX + ADP = AMP + phosphate + NADH + H(+)</text>
        <dbReference type="Rhea" id="RHEA:32223"/>
        <dbReference type="ChEBI" id="CHEBI:15378"/>
        <dbReference type="ChEBI" id="CHEBI:43474"/>
        <dbReference type="ChEBI" id="CHEBI:57945"/>
        <dbReference type="ChEBI" id="CHEBI:64074"/>
        <dbReference type="ChEBI" id="CHEBI:456215"/>
        <dbReference type="ChEBI" id="CHEBI:456216"/>
        <dbReference type="EC" id="4.2.1.136"/>
    </reaction>
</comment>
<dbReference type="SUPFAM" id="SSF64153">
    <property type="entry name" value="YjeF N-terminal domain-like"/>
    <property type="match status" value="1"/>
</dbReference>
<feature type="binding site" evidence="18">
    <location>
        <begin position="131"/>
        <end position="137"/>
    </location>
    <ligand>
        <name>(6S)-NADPHX</name>
        <dbReference type="ChEBI" id="CHEBI:64076"/>
    </ligand>
</feature>